<dbReference type="AlphaFoldDB" id="A0A9X4H3T2"/>
<comment type="caution">
    <text evidence="1">The sequence shown here is derived from an EMBL/GenBank/DDBJ whole genome shotgun (WGS) entry which is preliminary data.</text>
</comment>
<keyword evidence="2" id="KW-1185">Reference proteome</keyword>
<organism evidence="1 2">
    <name type="scientific">Pelotomaculum isophthalicicum JI</name>
    <dbReference type="NCBI Taxonomy" id="947010"/>
    <lineage>
        <taxon>Bacteria</taxon>
        <taxon>Bacillati</taxon>
        <taxon>Bacillota</taxon>
        <taxon>Clostridia</taxon>
        <taxon>Eubacteriales</taxon>
        <taxon>Desulfotomaculaceae</taxon>
        <taxon>Pelotomaculum</taxon>
    </lineage>
</organism>
<protein>
    <submittedName>
        <fullName evidence="1">Uncharacterized protein</fullName>
    </submittedName>
</protein>
<sequence length="157" mass="16770">MDVRAGNQANIDFSLLAGYTISGKVSLPEGQLASSSLSVRVEAMLNKDYPPNGWTDIVIQQGQNYADYSLVVPAACGYLVRYSVKDIVPNCVLQGYYDGEIDVSQGNATNKNLTILTGSTISGSVSLPGGATAIQLSYFLTLTPTNRQSTTRQPLMP</sequence>
<evidence type="ECO:0000313" key="2">
    <source>
        <dbReference type="Proteomes" id="UP001154312"/>
    </source>
</evidence>
<dbReference type="RefSeq" id="WP_277442319.1">
    <property type="nucleotide sequence ID" value="NZ_JAKOAV010000002.1"/>
</dbReference>
<gene>
    <name evidence="1" type="ORF">L7E55_02015</name>
</gene>
<reference evidence="1" key="1">
    <citation type="submission" date="2022-02" db="EMBL/GenBank/DDBJ databases">
        <authorList>
            <person name="Leng L."/>
        </authorList>
    </citation>
    <scope>NUCLEOTIDE SEQUENCE</scope>
    <source>
        <strain evidence="1">JI</strain>
    </source>
</reference>
<proteinExistence type="predicted"/>
<name>A0A9X4H3T2_9FIRM</name>
<dbReference type="EMBL" id="JAKOAV010000002">
    <property type="protein sequence ID" value="MDF9407142.1"/>
    <property type="molecule type" value="Genomic_DNA"/>
</dbReference>
<evidence type="ECO:0000313" key="1">
    <source>
        <dbReference type="EMBL" id="MDF9407142.1"/>
    </source>
</evidence>
<accession>A0A9X4H3T2</accession>
<dbReference type="Proteomes" id="UP001154312">
    <property type="component" value="Unassembled WGS sequence"/>
</dbReference>